<accession>A0A269XYG1</accession>
<proteinExistence type="predicted"/>
<evidence type="ECO:0000313" key="2">
    <source>
        <dbReference type="Proteomes" id="UP000216151"/>
    </source>
</evidence>
<keyword evidence="2" id="KW-1185">Reference proteome</keyword>
<gene>
    <name evidence="1" type="ORF">B8X00_10535</name>
</gene>
<reference evidence="1 2" key="1">
    <citation type="submission" date="2017-04" db="EMBL/GenBank/DDBJ databases">
        <title>Kefir bacterial isolates.</title>
        <authorList>
            <person name="Kim Y."/>
            <person name="Blasche S."/>
            <person name="Patil K.R."/>
        </authorList>
    </citation>
    <scope>NUCLEOTIDE SEQUENCE [LARGE SCALE GENOMIC DNA]</scope>
    <source>
        <strain evidence="1 2">KR</strain>
    </source>
</reference>
<name>A0A269XYG1_9PROT</name>
<dbReference type="EMBL" id="NCXK01000018">
    <property type="protein sequence ID" value="PAK77476.1"/>
    <property type="molecule type" value="Genomic_DNA"/>
</dbReference>
<comment type="caution">
    <text evidence="1">The sequence shown here is derived from an EMBL/GenBank/DDBJ whole genome shotgun (WGS) entry which is preliminary data.</text>
</comment>
<evidence type="ECO:0000313" key="1">
    <source>
        <dbReference type="EMBL" id="PAK77476.1"/>
    </source>
</evidence>
<dbReference type="AlphaFoldDB" id="A0A269XYG1"/>
<feature type="non-terminal residue" evidence="1">
    <location>
        <position position="1"/>
    </location>
</feature>
<dbReference type="Proteomes" id="UP000216151">
    <property type="component" value="Unassembled WGS sequence"/>
</dbReference>
<dbReference type="RefSeq" id="WP_218831226.1">
    <property type="nucleotide sequence ID" value="NZ_NCXK01000018.1"/>
</dbReference>
<protein>
    <submittedName>
        <fullName evidence="1">Uncharacterized protein</fullName>
    </submittedName>
</protein>
<organism evidence="1 2">
    <name type="scientific">Acetobacter fabarum</name>
    <dbReference type="NCBI Taxonomy" id="483199"/>
    <lineage>
        <taxon>Bacteria</taxon>
        <taxon>Pseudomonadati</taxon>
        <taxon>Pseudomonadota</taxon>
        <taxon>Alphaproteobacteria</taxon>
        <taxon>Acetobacterales</taxon>
        <taxon>Acetobacteraceae</taxon>
        <taxon>Acetobacter</taxon>
    </lineage>
</organism>
<sequence length="64" mass="7235">YIAVRVFFYPFPSAKAFLRSHLFCCNVTADHKRMALLNLSVLDGNDNACPQVGLIDWIFLACDL</sequence>